<accession>A0A5B7CNP9</accession>
<evidence type="ECO:0000313" key="2">
    <source>
        <dbReference type="EMBL" id="MPC10254.1"/>
    </source>
</evidence>
<keyword evidence="3" id="KW-1185">Reference proteome</keyword>
<evidence type="ECO:0000313" key="3">
    <source>
        <dbReference type="Proteomes" id="UP000324222"/>
    </source>
</evidence>
<reference evidence="2 3" key="1">
    <citation type="submission" date="2019-05" db="EMBL/GenBank/DDBJ databases">
        <title>Another draft genome of Portunus trituberculatus and its Hox gene families provides insights of decapod evolution.</title>
        <authorList>
            <person name="Jeong J.-H."/>
            <person name="Song I."/>
            <person name="Kim S."/>
            <person name="Choi T."/>
            <person name="Kim D."/>
            <person name="Ryu S."/>
            <person name="Kim W."/>
        </authorList>
    </citation>
    <scope>NUCLEOTIDE SEQUENCE [LARGE SCALE GENOMIC DNA]</scope>
    <source>
        <tissue evidence="2">Muscle</tissue>
    </source>
</reference>
<dbReference type="EMBL" id="VSRR010000108">
    <property type="protein sequence ID" value="MPC10254.1"/>
    <property type="molecule type" value="Genomic_DNA"/>
</dbReference>
<feature type="chain" id="PRO_5023066510" description="Secreted protein" evidence="1">
    <location>
        <begin position="22"/>
        <end position="87"/>
    </location>
</feature>
<keyword evidence="1" id="KW-0732">Signal</keyword>
<comment type="caution">
    <text evidence="2">The sequence shown here is derived from an EMBL/GenBank/DDBJ whole genome shotgun (WGS) entry which is preliminary data.</text>
</comment>
<evidence type="ECO:0008006" key="4">
    <source>
        <dbReference type="Google" id="ProtNLM"/>
    </source>
</evidence>
<name>A0A5B7CNP9_PORTR</name>
<dbReference type="AlphaFoldDB" id="A0A5B7CNP9"/>
<gene>
    <name evidence="2" type="ORF">E2C01_002886</name>
</gene>
<sequence>MEAFLMAIHLTAALRLSSGEALRSSHLGPENVSVEVCGMAAVSEKALLADSPCCLVPVTSPATVGGGKGDVHCFLEREFNVPARGSV</sequence>
<evidence type="ECO:0000256" key="1">
    <source>
        <dbReference type="SAM" id="SignalP"/>
    </source>
</evidence>
<dbReference type="Proteomes" id="UP000324222">
    <property type="component" value="Unassembled WGS sequence"/>
</dbReference>
<organism evidence="2 3">
    <name type="scientific">Portunus trituberculatus</name>
    <name type="common">Swimming crab</name>
    <name type="synonym">Neptunus trituberculatus</name>
    <dbReference type="NCBI Taxonomy" id="210409"/>
    <lineage>
        <taxon>Eukaryota</taxon>
        <taxon>Metazoa</taxon>
        <taxon>Ecdysozoa</taxon>
        <taxon>Arthropoda</taxon>
        <taxon>Crustacea</taxon>
        <taxon>Multicrustacea</taxon>
        <taxon>Malacostraca</taxon>
        <taxon>Eumalacostraca</taxon>
        <taxon>Eucarida</taxon>
        <taxon>Decapoda</taxon>
        <taxon>Pleocyemata</taxon>
        <taxon>Brachyura</taxon>
        <taxon>Eubrachyura</taxon>
        <taxon>Portunoidea</taxon>
        <taxon>Portunidae</taxon>
        <taxon>Portuninae</taxon>
        <taxon>Portunus</taxon>
    </lineage>
</organism>
<proteinExistence type="predicted"/>
<protein>
    <recommendedName>
        <fullName evidence="4">Secreted protein</fullName>
    </recommendedName>
</protein>
<feature type="signal peptide" evidence="1">
    <location>
        <begin position="1"/>
        <end position="21"/>
    </location>
</feature>